<name>A0A1M6GDV1_9BACT</name>
<dbReference type="CDD" id="cd00082">
    <property type="entry name" value="HisKA"/>
    <property type="match status" value="1"/>
</dbReference>
<evidence type="ECO:0000313" key="4">
    <source>
        <dbReference type="Proteomes" id="UP000183994"/>
    </source>
</evidence>
<dbReference type="Gene3D" id="1.10.287.130">
    <property type="match status" value="1"/>
</dbReference>
<protein>
    <recommendedName>
        <fullName evidence="2">histidine kinase</fullName>
        <ecNumber evidence="2">2.7.13.3</ecNumber>
    </recommendedName>
</protein>
<dbReference type="OrthoDB" id="5417790at2"/>
<proteinExistence type="predicted"/>
<evidence type="ECO:0000313" key="3">
    <source>
        <dbReference type="EMBL" id="SHJ08081.1"/>
    </source>
</evidence>
<dbReference type="InterPro" id="IPR036097">
    <property type="entry name" value="HisK_dim/P_sf"/>
</dbReference>
<dbReference type="EMBL" id="FQZU01000004">
    <property type="protein sequence ID" value="SHJ08081.1"/>
    <property type="molecule type" value="Genomic_DNA"/>
</dbReference>
<comment type="catalytic activity">
    <reaction evidence="1">
        <text>ATP + protein L-histidine = ADP + protein N-phospho-L-histidine.</text>
        <dbReference type="EC" id="2.7.13.3"/>
    </reaction>
</comment>
<evidence type="ECO:0000256" key="2">
    <source>
        <dbReference type="ARBA" id="ARBA00012438"/>
    </source>
</evidence>
<sequence>MPDNSDRESAVLFGKVTANISHEIKNSLAIIKEIAGLQGDLLMAAEHGRTLDPARMKSLADRIVKQVEKADVIVKRMNRFAHTVDLCKKTVDIGEEIRFIIVLIDRLFQMRGILLHAHVPSDPVQVETDPFRLVSAVITCMQIFLDCLGKGRELNIHVQPHEGGAMLGFDAGEDDPELPPTCQATVQCALQGMGAEILVPGNTYSMELIIPALMAA</sequence>
<dbReference type="STRING" id="1121393.SAMN02745216_00982"/>
<evidence type="ECO:0000256" key="1">
    <source>
        <dbReference type="ARBA" id="ARBA00000085"/>
    </source>
</evidence>
<dbReference type="InterPro" id="IPR003661">
    <property type="entry name" value="HisK_dim/P_dom"/>
</dbReference>
<keyword evidence="4" id="KW-1185">Reference proteome</keyword>
<dbReference type="RefSeq" id="WP_073473559.1">
    <property type="nucleotide sequence ID" value="NZ_FQZU01000004.1"/>
</dbReference>
<dbReference type="AlphaFoldDB" id="A0A1M6GDV1"/>
<dbReference type="EC" id="2.7.13.3" evidence="2"/>
<dbReference type="Proteomes" id="UP000183994">
    <property type="component" value="Unassembled WGS sequence"/>
</dbReference>
<dbReference type="SUPFAM" id="SSF47384">
    <property type="entry name" value="Homodimeric domain of signal transducing histidine kinase"/>
    <property type="match status" value="1"/>
</dbReference>
<gene>
    <name evidence="3" type="ORF">SAMN02745216_00982</name>
</gene>
<reference evidence="4" key="1">
    <citation type="submission" date="2016-11" db="EMBL/GenBank/DDBJ databases">
        <authorList>
            <person name="Varghese N."/>
            <person name="Submissions S."/>
        </authorList>
    </citation>
    <scope>NUCLEOTIDE SEQUENCE [LARGE SCALE GENOMIC DNA]</scope>
    <source>
        <strain evidence="4">DSM 16219</strain>
    </source>
</reference>
<dbReference type="GO" id="GO:0000155">
    <property type="term" value="F:phosphorelay sensor kinase activity"/>
    <property type="evidence" value="ECO:0007669"/>
    <property type="project" value="InterPro"/>
</dbReference>
<organism evidence="3 4">
    <name type="scientific">Desulfatibacillum alkenivorans DSM 16219</name>
    <dbReference type="NCBI Taxonomy" id="1121393"/>
    <lineage>
        <taxon>Bacteria</taxon>
        <taxon>Pseudomonadati</taxon>
        <taxon>Thermodesulfobacteriota</taxon>
        <taxon>Desulfobacteria</taxon>
        <taxon>Desulfobacterales</taxon>
        <taxon>Desulfatibacillaceae</taxon>
        <taxon>Desulfatibacillum</taxon>
    </lineage>
</organism>
<accession>A0A1M6GDV1</accession>